<feature type="non-terminal residue" evidence="1">
    <location>
        <position position="1"/>
    </location>
</feature>
<dbReference type="Proteomes" id="UP001328107">
    <property type="component" value="Unassembled WGS sequence"/>
</dbReference>
<comment type="caution">
    <text evidence="1">The sequence shown here is derived from an EMBL/GenBank/DDBJ whole genome shotgun (WGS) entry which is preliminary data.</text>
</comment>
<dbReference type="AlphaFoldDB" id="A0AAN4ZFU8"/>
<sequence>GNDAIWTDFWSLLKEEIREAGRENQSQFIPLLLSSVAKCMPHVRKQLTECKKEFAESKVQLTDEEVDGEKKADELSRDGSSMEEHARIVRSCIRFVVDVHEAIGPEFRQVITPILPLLCSLLDEWEGDSTIEKLIEYSAK</sequence>
<dbReference type="EMBL" id="BTRK01000002">
    <property type="protein sequence ID" value="GMR37753.1"/>
    <property type="molecule type" value="Genomic_DNA"/>
</dbReference>
<organism evidence="1 2">
    <name type="scientific">Pristionchus mayeri</name>
    <dbReference type="NCBI Taxonomy" id="1317129"/>
    <lineage>
        <taxon>Eukaryota</taxon>
        <taxon>Metazoa</taxon>
        <taxon>Ecdysozoa</taxon>
        <taxon>Nematoda</taxon>
        <taxon>Chromadorea</taxon>
        <taxon>Rhabditida</taxon>
        <taxon>Rhabditina</taxon>
        <taxon>Diplogasteromorpha</taxon>
        <taxon>Diplogasteroidea</taxon>
        <taxon>Neodiplogasteridae</taxon>
        <taxon>Pristionchus</taxon>
    </lineage>
</organism>
<name>A0AAN4ZFU8_9BILA</name>
<evidence type="ECO:0000313" key="1">
    <source>
        <dbReference type="EMBL" id="GMR37753.1"/>
    </source>
</evidence>
<protein>
    <submittedName>
        <fullName evidence="1">Uncharacterized protein</fullName>
    </submittedName>
</protein>
<accession>A0AAN4ZFU8</accession>
<evidence type="ECO:0000313" key="2">
    <source>
        <dbReference type="Proteomes" id="UP001328107"/>
    </source>
</evidence>
<feature type="non-terminal residue" evidence="1">
    <location>
        <position position="140"/>
    </location>
</feature>
<reference evidence="2" key="1">
    <citation type="submission" date="2022-10" db="EMBL/GenBank/DDBJ databases">
        <title>Genome assembly of Pristionchus species.</title>
        <authorList>
            <person name="Yoshida K."/>
            <person name="Sommer R.J."/>
        </authorList>
    </citation>
    <scope>NUCLEOTIDE SEQUENCE [LARGE SCALE GENOMIC DNA]</scope>
    <source>
        <strain evidence="2">RS5460</strain>
    </source>
</reference>
<keyword evidence="2" id="KW-1185">Reference proteome</keyword>
<proteinExistence type="predicted"/>
<gene>
    <name evidence="1" type="ORF">PMAYCL1PPCAC_07948</name>
</gene>